<feature type="compositionally biased region" description="Basic and acidic residues" evidence="1">
    <location>
        <begin position="31"/>
        <end position="48"/>
    </location>
</feature>
<protein>
    <submittedName>
        <fullName evidence="2">Uncharacterized protein</fullName>
    </submittedName>
</protein>
<gene>
    <name evidence="2" type="ORF">RchiOBHm_Chr5g0080841</name>
</gene>
<name>A0A2P6QMV4_ROSCH</name>
<proteinExistence type="predicted"/>
<evidence type="ECO:0000313" key="3">
    <source>
        <dbReference type="Proteomes" id="UP000238479"/>
    </source>
</evidence>
<dbReference type="Gramene" id="PRQ35512">
    <property type="protein sequence ID" value="PRQ35512"/>
    <property type="gene ID" value="RchiOBHm_Chr5g0080841"/>
</dbReference>
<organism evidence="2 3">
    <name type="scientific">Rosa chinensis</name>
    <name type="common">China rose</name>
    <dbReference type="NCBI Taxonomy" id="74649"/>
    <lineage>
        <taxon>Eukaryota</taxon>
        <taxon>Viridiplantae</taxon>
        <taxon>Streptophyta</taxon>
        <taxon>Embryophyta</taxon>
        <taxon>Tracheophyta</taxon>
        <taxon>Spermatophyta</taxon>
        <taxon>Magnoliopsida</taxon>
        <taxon>eudicotyledons</taxon>
        <taxon>Gunneridae</taxon>
        <taxon>Pentapetalae</taxon>
        <taxon>rosids</taxon>
        <taxon>fabids</taxon>
        <taxon>Rosales</taxon>
        <taxon>Rosaceae</taxon>
        <taxon>Rosoideae</taxon>
        <taxon>Rosoideae incertae sedis</taxon>
        <taxon>Rosa</taxon>
    </lineage>
</organism>
<evidence type="ECO:0000256" key="1">
    <source>
        <dbReference type="SAM" id="MobiDB-lite"/>
    </source>
</evidence>
<dbReference type="AlphaFoldDB" id="A0A2P6QMV4"/>
<reference evidence="2 3" key="1">
    <citation type="journal article" date="2018" name="Nat. Genet.">
        <title>The Rosa genome provides new insights in the design of modern roses.</title>
        <authorList>
            <person name="Bendahmane M."/>
        </authorList>
    </citation>
    <scope>NUCLEOTIDE SEQUENCE [LARGE SCALE GENOMIC DNA]</scope>
    <source>
        <strain evidence="3">cv. Old Blush</strain>
    </source>
</reference>
<dbReference type="Proteomes" id="UP000238479">
    <property type="component" value="Chromosome 5"/>
</dbReference>
<sequence length="56" mass="6649">MFKEIAPFSWRHSVLLSCLSFFTPQKQAGSENERVLRERERERERERVSVYSSDSG</sequence>
<keyword evidence="3" id="KW-1185">Reference proteome</keyword>
<evidence type="ECO:0000313" key="2">
    <source>
        <dbReference type="EMBL" id="PRQ35512.1"/>
    </source>
</evidence>
<feature type="region of interest" description="Disordered" evidence="1">
    <location>
        <begin position="27"/>
        <end position="56"/>
    </location>
</feature>
<dbReference type="EMBL" id="PDCK01000043">
    <property type="protein sequence ID" value="PRQ35512.1"/>
    <property type="molecule type" value="Genomic_DNA"/>
</dbReference>
<comment type="caution">
    <text evidence="2">The sequence shown here is derived from an EMBL/GenBank/DDBJ whole genome shotgun (WGS) entry which is preliminary data.</text>
</comment>
<accession>A0A2P6QMV4</accession>